<keyword evidence="5" id="KW-0256">Endoplasmic reticulum</keyword>
<accession>A0A9P7V219</accession>
<reference evidence="7" key="1">
    <citation type="journal article" date="2021" name="Genome Biol. Evol.">
        <title>The assembled and annotated genome of the fairy-ring fungus Marasmius oreades.</title>
        <authorList>
            <person name="Hiltunen M."/>
            <person name="Ament-Velasquez S.L."/>
            <person name="Johannesson H."/>
        </authorList>
    </citation>
    <scope>NUCLEOTIDE SEQUENCE</scope>
    <source>
        <strain evidence="7">03SP1</strain>
    </source>
</reference>
<dbReference type="Pfam" id="PF04140">
    <property type="entry name" value="ICMT"/>
    <property type="match status" value="1"/>
</dbReference>
<sequence length="223" mass="24381">MVGLDITITPPHPPPLKDEEAPSTSWEVLVKLRCGPTLVKIICWFAAFSELIVISAALVPSCNLSRQILGLLGGKESVDFIHASPLCIMGTALAALGGMIRYSCYRELGDLFTFEMSIKRGHRLVTTGPYSLTRHPGYTGVVCTVVGIAMLHTGPGSMARECGILESRVGMAVLCMYLGLTGFITIGLLGRMGKEDEALKEMFKEEWEGWVRRVPWKLVPGVW</sequence>
<evidence type="ECO:0000313" key="7">
    <source>
        <dbReference type="EMBL" id="KAG7098888.1"/>
    </source>
</evidence>
<feature type="transmembrane region" description="Helical" evidence="5">
    <location>
        <begin position="80"/>
        <end position="100"/>
    </location>
</feature>
<dbReference type="GO" id="GO:0004671">
    <property type="term" value="F:protein C-terminal S-isoprenylcysteine carboxyl O-methyltransferase activity"/>
    <property type="evidence" value="ECO:0007669"/>
    <property type="project" value="UniProtKB-EC"/>
</dbReference>
<dbReference type="InterPro" id="IPR007269">
    <property type="entry name" value="ICMT_MeTrfase"/>
</dbReference>
<keyword evidence="5" id="KW-0949">S-adenosyl-L-methionine</keyword>
<evidence type="ECO:0000256" key="4">
    <source>
        <dbReference type="ARBA" id="ARBA00023136"/>
    </source>
</evidence>
<name>A0A9P7V219_9AGAR</name>
<keyword evidence="5" id="KW-0489">Methyltransferase</keyword>
<dbReference type="Gene3D" id="1.20.120.1630">
    <property type="match status" value="1"/>
</dbReference>
<dbReference type="GeneID" id="66069864"/>
<dbReference type="EC" id="2.1.1.100" evidence="5"/>
<dbReference type="GO" id="GO:0032259">
    <property type="term" value="P:methylation"/>
    <property type="evidence" value="ECO:0007669"/>
    <property type="project" value="UniProtKB-KW"/>
</dbReference>
<feature type="transmembrane region" description="Helical" evidence="5">
    <location>
        <begin position="138"/>
        <end position="157"/>
    </location>
</feature>
<dbReference type="PANTHER" id="PTHR12714:SF25">
    <property type="entry name" value="CONSERVED HYPOTHETICAL MEMBRANE PROTEIN"/>
    <property type="match status" value="1"/>
</dbReference>
<evidence type="ECO:0000256" key="5">
    <source>
        <dbReference type="RuleBase" id="RU362022"/>
    </source>
</evidence>
<gene>
    <name evidence="7" type="ORF">E1B28_000788</name>
</gene>
<comment type="caution">
    <text evidence="7">The sequence shown here is derived from an EMBL/GenBank/DDBJ whole genome shotgun (WGS) entry which is preliminary data.</text>
</comment>
<keyword evidence="4 5" id="KW-0472">Membrane</keyword>
<dbReference type="PANTHER" id="PTHR12714">
    <property type="entry name" value="PROTEIN-S ISOPRENYLCYSTEINE O-METHYLTRANSFERASE"/>
    <property type="match status" value="1"/>
</dbReference>
<comment type="subcellular location">
    <subcellularLocation>
        <location evidence="5">Endoplasmic reticulum membrane</location>
        <topology evidence="5">Multi-pass membrane protein</topology>
    </subcellularLocation>
    <subcellularLocation>
        <location evidence="1">Membrane</location>
        <topology evidence="1">Multi-pass membrane protein</topology>
    </subcellularLocation>
</comment>
<dbReference type="KEGG" id="more:E1B28_000788"/>
<dbReference type="OrthoDB" id="422086at2759"/>
<keyword evidence="3 5" id="KW-1133">Transmembrane helix</keyword>
<keyword evidence="5" id="KW-0808">Transferase</keyword>
<feature type="transmembrane region" description="Helical" evidence="5">
    <location>
        <begin position="41"/>
        <end position="60"/>
    </location>
</feature>
<keyword evidence="8" id="KW-1185">Reference proteome</keyword>
<proteinExistence type="inferred from homology"/>
<protein>
    <recommendedName>
        <fullName evidence="5">Protein-S-isoprenylcysteine O-methyltransferase</fullName>
        <ecNumber evidence="5">2.1.1.100</ecNumber>
    </recommendedName>
</protein>
<organism evidence="7 8">
    <name type="scientific">Marasmius oreades</name>
    <name type="common">fairy-ring Marasmius</name>
    <dbReference type="NCBI Taxonomy" id="181124"/>
    <lineage>
        <taxon>Eukaryota</taxon>
        <taxon>Fungi</taxon>
        <taxon>Dikarya</taxon>
        <taxon>Basidiomycota</taxon>
        <taxon>Agaricomycotina</taxon>
        <taxon>Agaricomycetes</taxon>
        <taxon>Agaricomycetidae</taxon>
        <taxon>Agaricales</taxon>
        <taxon>Marasmiineae</taxon>
        <taxon>Marasmiaceae</taxon>
        <taxon>Marasmius</taxon>
    </lineage>
</organism>
<evidence type="ECO:0000256" key="3">
    <source>
        <dbReference type="ARBA" id="ARBA00022989"/>
    </source>
</evidence>
<comment type="similarity">
    <text evidence="5">Belongs to the class VI-like SAM-binding methyltransferase superfamily. Isoprenylcysteine carboxyl methyltransferase family.</text>
</comment>
<evidence type="ECO:0000256" key="2">
    <source>
        <dbReference type="ARBA" id="ARBA00022692"/>
    </source>
</evidence>
<dbReference type="GO" id="GO:0005789">
    <property type="term" value="C:endoplasmic reticulum membrane"/>
    <property type="evidence" value="ECO:0007669"/>
    <property type="project" value="UniProtKB-SubCell"/>
</dbReference>
<keyword evidence="2 5" id="KW-0812">Transmembrane</keyword>
<evidence type="ECO:0000256" key="6">
    <source>
        <dbReference type="SAM" id="MobiDB-lite"/>
    </source>
</evidence>
<dbReference type="Proteomes" id="UP001049176">
    <property type="component" value="Chromosome 1"/>
</dbReference>
<evidence type="ECO:0000313" key="8">
    <source>
        <dbReference type="Proteomes" id="UP001049176"/>
    </source>
</evidence>
<dbReference type="EMBL" id="CM032181">
    <property type="protein sequence ID" value="KAG7098888.1"/>
    <property type="molecule type" value="Genomic_DNA"/>
</dbReference>
<dbReference type="AlphaFoldDB" id="A0A9P7V219"/>
<evidence type="ECO:0000256" key="1">
    <source>
        <dbReference type="ARBA" id="ARBA00004141"/>
    </source>
</evidence>
<feature type="region of interest" description="Disordered" evidence="6">
    <location>
        <begin position="1"/>
        <end position="20"/>
    </location>
</feature>
<feature type="transmembrane region" description="Helical" evidence="5">
    <location>
        <begin position="169"/>
        <end position="190"/>
    </location>
</feature>
<comment type="catalytic activity">
    <reaction evidence="5">
        <text>[protein]-C-terminal S-[(2E,6E)-farnesyl]-L-cysteine + S-adenosyl-L-methionine = [protein]-C-terminal S-[(2E,6E)-farnesyl]-L-cysteine methyl ester + S-adenosyl-L-homocysteine</text>
        <dbReference type="Rhea" id="RHEA:21672"/>
        <dbReference type="Rhea" id="RHEA-COMP:12125"/>
        <dbReference type="Rhea" id="RHEA-COMP:12126"/>
        <dbReference type="ChEBI" id="CHEBI:57856"/>
        <dbReference type="ChEBI" id="CHEBI:59789"/>
        <dbReference type="ChEBI" id="CHEBI:90510"/>
        <dbReference type="ChEBI" id="CHEBI:90511"/>
        <dbReference type="EC" id="2.1.1.100"/>
    </reaction>
</comment>
<dbReference type="RefSeq" id="XP_043015358.1">
    <property type="nucleotide sequence ID" value="XM_043146655.1"/>
</dbReference>